<dbReference type="SUPFAM" id="SSF47336">
    <property type="entry name" value="ACP-like"/>
    <property type="match status" value="1"/>
</dbReference>
<dbReference type="FunFam" id="3.40.50.12780:FF:000013">
    <property type="entry name" value="Long-chain-fatty-acid--AMP ligase FadD32"/>
    <property type="match status" value="1"/>
</dbReference>
<dbReference type="PROSITE" id="PS50075">
    <property type="entry name" value="CARRIER"/>
    <property type="match status" value="1"/>
</dbReference>
<gene>
    <name evidence="5" type="ORF">BX592_108194</name>
</gene>
<keyword evidence="5" id="KW-0012">Acyltransferase</keyword>
<dbReference type="InterPro" id="IPR020845">
    <property type="entry name" value="AMP-binding_CS"/>
</dbReference>
<dbReference type="GO" id="GO:0016874">
    <property type="term" value="F:ligase activity"/>
    <property type="evidence" value="ECO:0007669"/>
    <property type="project" value="UniProtKB-KW"/>
</dbReference>
<dbReference type="InterPro" id="IPR040097">
    <property type="entry name" value="FAAL/FAAC"/>
</dbReference>
<dbReference type="RefSeq" id="WP_243849518.1">
    <property type="nucleotide sequence ID" value="NZ_JBHLUW010000003.1"/>
</dbReference>
<evidence type="ECO:0000259" key="4">
    <source>
        <dbReference type="PROSITE" id="PS50075"/>
    </source>
</evidence>
<dbReference type="PROSITE" id="PS00455">
    <property type="entry name" value="AMP_BINDING"/>
    <property type="match status" value="1"/>
</dbReference>
<evidence type="ECO:0000256" key="2">
    <source>
        <dbReference type="ARBA" id="ARBA00022598"/>
    </source>
</evidence>
<comment type="similarity">
    <text evidence="1">Belongs to the ATP-dependent AMP-binding enzyme family.</text>
</comment>
<dbReference type="EMBL" id="SORE01000008">
    <property type="protein sequence ID" value="TDY50957.1"/>
    <property type="molecule type" value="Genomic_DNA"/>
</dbReference>
<accession>A0A4R8LVZ0</accession>
<feature type="region of interest" description="Disordered" evidence="3">
    <location>
        <begin position="33"/>
        <end position="52"/>
    </location>
</feature>
<protein>
    <submittedName>
        <fullName evidence="5">1-acyl-sn-glycerol-3-phosphate acyltransferase</fullName>
    </submittedName>
</protein>
<dbReference type="Proteomes" id="UP000295509">
    <property type="component" value="Unassembled WGS sequence"/>
</dbReference>
<keyword evidence="6" id="KW-1185">Reference proteome</keyword>
<dbReference type="PANTHER" id="PTHR22754:SF32">
    <property type="entry name" value="DISCO-INTERACTING PROTEIN 2"/>
    <property type="match status" value="1"/>
</dbReference>
<feature type="domain" description="Carrier" evidence="4">
    <location>
        <begin position="19"/>
        <end position="105"/>
    </location>
</feature>
<dbReference type="GO" id="GO:0071766">
    <property type="term" value="P:Actinobacterium-type cell wall biogenesis"/>
    <property type="evidence" value="ECO:0007669"/>
    <property type="project" value="UniProtKB-ARBA"/>
</dbReference>
<sequence length="972" mass="104330">MTTMTHVGQDSIRAEFAQAQLLDIVRTLSDELHGVPPAQDGGKRNEARAPITPDTEFARDLGFDSLVRAELLTRVEQAFGTNLPVDAFASAKTPADVLDALTSPMRLATAGACAPAPAAQAVRAATSVDTPNVACTWSEVMQWHAIRYPERAHLVILDEAGGARRVSTGQLYRQALLAAGGLRALGVAPGDTIALMLPTSVDYFVCFCAILFCNAIPVPLYPPSHRLDLEDHMRRNVAILANARVNTLIAAGEIGLISRLLALQVPTLRRVLSPAQIAPQPMQAPLAARADDIALLQYTSGSTGTPKGVMLSHANLLANVRAIGERIRVDANDVLVSWLPLYHDMGLIGAWLAPLYFGLTLVVISPLTFLARPENWLHAIARYRGTITAAPNFAYERCVQRLARGDLTGVDLSSLRFAFCGAEPVNPRTIREFAARFAAYGLDPNAMTPVYGLAENTLGLTFPSPSRGLHVDRIVRAALDQSGNAVTALNGDDIVEVVGCGYPLDGTDLRIVDNDGREVPTRRIGRIEFRGSSATCGYWQNAPQTEALFDGDWLDTGDLGYIADGELFVTGRVKDMIIRGGRHYFPYELEDTIGRLPGVVHGGVAVCGARDELSGTEQVVIVAETTLSSDDADARSRLKARINAAAIALYGAPAEQLALVPRRSIVRTPGGKIRHAATLERFLQSGQVLAPPAFWRQVADTLRTSGVALVRRQADRARHAAHGVRCWSVFAAIAASVFVRIAFRHDKARNWRILAQGCRLFLRAAGLRVIVAGDLDGAREPHAVIVSNHTSYLDVLALVAALPAPVGFVSKRELAHHPFAGPLLRAIGARFVERGSYAGSLADEAQLIEFAKAGERLLFFPEGTFTREAGLRAFHLGAFRCACMSGYPVVPVALRGARTAMRDGEWVPRRGTISISVLPTIAPDGADFAATARLRERVRAAIVANCGEPDTAGPIASPAASRLPASTATHAL</sequence>
<dbReference type="SUPFAM" id="SSF56801">
    <property type="entry name" value="Acetyl-CoA synthetase-like"/>
    <property type="match status" value="1"/>
</dbReference>
<dbReference type="InterPro" id="IPR042099">
    <property type="entry name" value="ANL_N_sf"/>
</dbReference>
<dbReference type="Pfam" id="PF00550">
    <property type="entry name" value="PP-binding"/>
    <property type="match status" value="1"/>
</dbReference>
<evidence type="ECO:0000313" key="6">
    <source>
        <dbReference type="Proteomes" id="UP000295509"/>
    </source>
</evidence>
<proteinExistence type="inferred from homology"/>
<comment type="caution">
    <text evidence="5">The sequence shown here is derived from an EMBL/GenBank/DDBJ whole genome shotgun (WGS) entry which is preliminary data.</text>
</comment>
<dbReference type="Gene3D" id="3.30.300.30">
    <property type="match status" value="1"/>
</dbReference>
<dbReference type="InterPro" id="IPR036736">
    <property type="entry name" value="ACP-like_sf"/>
</dbReference>
<dbReference type="Gene3D" id="3.40.50.12780">
    <property type="entry name" value="N-terminal domain of ligase-like"/>
    <property type="match status" value="1"/>
</dbReference>
<keyword evidence="2" id="KW-0436">Ligase</keyword>
<name>A0A4R8LVZ0_9BURK</name>
<evidence type="ECO:0000313" key="5">
    <source>
        <dbReference type="EMBL" id="TDY50957.1"/>
    </source>
</evidence>
<organism evidence="5 6">
    <name type="scientific">Paraburkholderia rhizosphaerae</name>
    <dbReference type="NCBI Taxonomy" id="480658"/>
    <lineage>
        <taxon>Bacteria</taxon>
        <taxon>Pseudomonadati</taxon>
        <taxon>Pseudomonadota</taxon>
        <taxon>Betaproteobacteria</taxon>
        <taxon>Burkholderiales</taxon>
        <taxon>Burkholderiaceae</taxon>
        <taxon>Paraburkholderia</taxon>
    </lineage>
</organism>
<dbReference type="InterPro" id="IPR009081">
    <property type="entry name" value="PP-bd_ACP"/>
</dbReference>
<reference evidence="5 6" key="1">
    <citation type="submission" date="2019-03" db="EMBL/GenBank/DDBJ databases">
        <title>Genomic Encyclopedia of Type Strains, Phase III (KMG-III): the genomes of soil and plant-associated and newly described type strains.</title>
        <authorList>
            <person name="Whitman W."/>
        </authorList>
    </citation>
    <scope>NUCLEOTIDE SEQUENCE [LARGE SCALE GENOMIC DNA]</scope>
    <source>
        <strain evidence="5 6">LMG 29544</strain>
    </source>
</reference>
<evidence type="ECO:0000256" key="1">
    <source>
        <dbReference type="ARBA" id="ARBA00006432"/>
    </source>
</evidence>
<dbReference type="InterPro" id="IPR045851">
    <property type="entry name" value="AMP-bd_C_sf"/>
</dbReference>
<dbReference type="GO" id="GO:0070566">
    <property type="term" value="F:adenylyltransferase activity"/>
    <property type="evidence" value="ECO:0007669"/>
    <property type="project" value="TreeGrafter"/>
</dbReference>
<dbReference type="PANTHER" id="PTHR22754">
    <property type="entry name" value="DISCO-INTERACTING PROTEIN 2 DIP2 -RELATED"/>
    <property type="match status" value="1"/>
</dbReference>
<dbReference type="CDD" id="cd05931">
    <property type="entry name" value="FAAL"/>
    <property type="match status" value="1"/>
</dbReference>
<dbReference type="GO" id="GO:0016746">
    <property type="term" value="F:acyltransferase activity"/>
    <property type="evidence" value="ECO:0007669"/>
    <property type="project" value="UniProtKB-KW"/>
</dbReference>
<keyword evidence="5" id="KW-0808">Transferase</keyword>
<dbReference type="Pfam" id="PF00501">
    <property type="entry name" value="AMP-binding"/>
    <property type="match status" value="1"/>
</dbReference>
<dbReference type="InterPro" id="IPR000873">
    <property type="entry name" value="AMP-dep_synth/lig_dom"/>
</dbReference>
<dbReference type="GO" id="GO:0006633">
    <property type="term" value="P:fatty acid biosynthetic process"/>
    <property type="evidence" value="ECO:0007669"/>
    <property type="project" value="TreeGrafter"/>
</dbReference>
<dbReference type="GO" id="GO:0005886">
    <property type="term" value="C:plasma membrane"/>
    <property type="evidence" value="ECO:0007669"/>
    <property type="project" value="TreeGrafter"/>
</dbReference>
<dbReference type="AlphaFoldDB" id="A0A4R8LVZ0"/>
<dbReference type="SUPFAM" id="SSF69593">
    <property type="entry name" value="Glycerol-3-phosphate (1)-acyltransferase"/>
    <property type="match status" value="1"/>
</dbReference>
<dbReference type="CDD" id="cd07989">
    <property type="entry name" value="LPLAT_AGPAT-like"/>
    <property type="match status" value="1"/>
</dbReference>
<dbReference type="InterPro" id="IPR002123">
    <property type="entry name" value="Plipid/glycerol_acylTrfase"/>
</dbReference>
<dbReference type="Pfam" id="PF01553">
    <property type="entry name" value="Acyltransferase"/>
    <property type="match status" value="1"/>
</dbReference>
<evidence type="ECO:0000256" key="3">
    <source>
        <dbReference type="SAM" id="MobiDB-lite"/>
    </source>
</evidence>
<dbReference type="SMART" id="SM00563">
    <property type="entry name" value="PlsC"/>
    <property type="match status" value="1"/>
</dbReference>
<dbReference type="Gene3D" id="1.10.1200.10">
    <property type="entry name" value="ACP-like"/>
    <property type="match status" value="1"/>
</dbReference>